<protein>
    <submittedName>
        <fullName evidence="3">Uncharacterized protein</fullName>
    </submittedName>
</protein>
<proteinExistence type="predicted"/>
<evidence type="ECO:0000256" key="2">
    <source>
        <dbReference type="SAM" id="Phobius"/>
    </source>
</evidence>
<keyword evidence="2" id="KW-0812">Transmembrane</keyword>
<keyword evidence="2" id="KW-0472">Membrane</keyword>
<organism evidence="3 4">
    <name type="scientific">Westerdykella ornata</name>
    <dbReference type="NCBI Taxonomy" id="318751"/>
    <lineage>
        <taxon>Eukaryota</taxon>
        <taxon>Fungi</taxon>
        <taxon>Dikarya</taxon>
        <taxon>Ascomycota</taxon>
        <taxon>Pezizomycotina</taxon>
        <taxon>Dothideomycetes</taxon>
        <taxon>Pleosporomycetidae</taxon>
        <taxon>Pleosporales</taxon>
        <taxon>Sporormiaceae</taxon>
        <taxon>Westerdykella</taxon>
    </lineage>
</organism>
<dbReference type="AlphaFoldDB" id="A0A6A6J8A7"/>
<feature type="transmembrane region" description="Helical" evidence="2">
    <location>
        <begin position="167"/>
        <end position="188"/>
    </location>
</feature>
<feature type="region of interest" description="Disordered" evidence="1">
    <location>
        <begin position="138"/>
        <end position="160"/>
    </location>
</feature>
<feature type="region of interest" description="Disordered" evidence="1">
    <location>
        <begin position="1"/>
        <end position="80"/>
    </location>
</feature>
<feature type="compositionally biased region" description="Basic and acidic residues" evidence="1">
    <location>
        <begin position="142"/>
        <end position="151"/>
    </location>
</feature>
<reference evidence="3" key="1">
    <citation type="journal article" date="2020" name="Stud. Mycol.">
        <title>101 Dothideomycetes genomes: a test case for predicting lifestyles and emergence of pathogens.</title>
        <authorList>
            <person name="Haridas S."/>
            <person name="Albert R."/>
            <person name="Binder M."/>
            <person name="Bloem J."/>
            <person name="Labutti K."/>
            <person name="Salamov A."/>
            <person name="Andreopoulos B."/>
            <person name="Baker S."/>
            <person name="Barry K."/>
            <person name="Bills G."/>
            <person name="Bluhm B."/>
            <person name="Cannon C."/>
            <person name="Castanera R."/>
            <person name="Culley D."/>
            <person name="Daum C."/>
            <person name="Ezra D."/>
            <person name="Gonzalez J."/>
            <person name="Henrissat B."/>
            <person name="Kuo A."/>
            <person name="Liang C."/>
            <person name="Lipzen A."/>
            <person name="Lutzoni F."/>
            <person name="Magnuson J."/>
            <person name="Mondo S."/>
            <person name="Nolan M."/>
            <person name="Ohm R."/>
            <person name="Pangilinan J."/>
            <person name="Park H.-J."/>
            <person name="Ramirez L."/>
            <person name="Alfaro M."/>
            <person name="Sun H."/>
            <person name="Tritt A."/>
            <person name="Yoshinaga Y."/>
            <person name="Zwiers L.-H."/>
            <person name="Turgeon B."/>
            <person name="Goodwin S."/>
            <person name="Spatafora J."/>
            <person name="Crous P."/>
            <person name="Grigoriev I."/>
        </authorList>
    </citation>
    <scope>NUCLEOTIDE SEQUENCE</scope>
    <source>
        <strain evidence="3">CBS 379.55</strain>
    </source>
</reference>
<gene>
    <name evidence="3" type="ORF">EI97DRAFT_445937</name>
</gene>
<dbReference type="RefSeq" id="XP_033649777.1">
    <property type="nucleotide sequence ID" value="XM_033799999.1"/>
</dbReference>
<sequence>MLDKTSPTIGHSRGRKKSPGPNDKGPETKTFMGDPIATSSPEPSTFMGDPVATSSPEPSTFIGEPVAWSSPEPLPASSKLSISEAGPASVTATEALSWRSSGVSTLLDMQTTASSLALHTITAATTVERLVTTTDMSIVESNSDRPPELDAKPSSSSQPSMNGNAKFAIISAVSVILLLAIFVGILWWRIRRKRVKKSPEACDSAQKQNAEIVELGVEGHAVVEMDAGGCPRPGIKELDGNGTMQEMYGASKIVNGGDSCTKVGDTTAGLSG</sequence>
<name>A0A6A6J8A7_WESOR</name>
<evidence type="ECO:0000313" key="3">
    <source>
        <dbReference type="EMBL" id="KAF2272238.1"/>
    </source>
</evidence>
<dbReference type="Proteomes" id="UP000800097">
    <property type="component" value="Unassembled WGS sequence"/>
</dbReference>
<keyword evidence="2" id="KW-1133">Transmembrane helix</keyword>
<evidence type="ECO:0000256" key="1">
    <source>
        <dbReference type="SAM" id="MobiDB-lite"/>
    </source>
</evidence>
<keyword evidence="4" id="KW-1185">Reference proteome</keyword>
<dbReference type="GeneID" id="54553174"/>
<accession>A0A6A6J8A7</accession>
<dbReference type="EMBL" id="ML986524">
    <property type="protein sequence ID" value="KAF2272238.1"/>
    <property type="molecule type" value="Genomic_DNA"/>
</dbReference>
<evidence type="ECO:0000313" key="4">
    <source>
        <dbReference type="Proteomes" id="UP000800097"/>
    </source>
</evidence>